<evidence type="ECO:0000256" key="8">
    <source>
        <dbReference type="ARBA" id="ARBA00022837"/>
    </source>
</evidence>
<keyword evidence="2" id="KW-0813">Transport</keyword>
<evidence type="ECO:0000256" key="12">
    <source>
        <dbReference type="SAM" id="Phobius"/>
    </source>
</evidence>
<dbReference type="GO" id="GO:0007154">
    <property type="term" value="P:cell communication"/>
    <property type="evidence" value="ECO:0007669"/>
    <property type="project" value="InterPro"/>
</dbReference>
<feature type="transmembrane region" description="Helical" evidence="12">
    <location>
        <begin position="190"/>
        <end position="210"/>
    </location>
</feature>
<dbReference type="Pfam" id="PF01699">
    <property type="entry name" value="Na_Ca_ex"/>
    <property type="match status" value="2"/>
</dbReference>
<evidence type="ECO:0000256" key="2">
    <source>
        <dbReference type="ARBA" id="ARBA00022448"/>
    </source>
</evidence>
<dbReference type="SUPFAM" id="SSF141072">
    <property type="entry name" value="CalX-like"/>
    <property type="match status" value="2"/>
</dbReference>
<keyword evidence="5 12" id="KW-0812">Transmembrane</keyword>
<dbReference type="InterPro" id="IPR051171">
    <property type="entry name" value="CaCA"/>
</dbReference>
<dbReference type="GO" id="GO:0098703">
    <property type="term" value="P:calcium ion import across plasma membrane"/>
    <property type="evidence" value="ECO:0007669"/>
    <property type="project" value="TreeGrafter"/>
</dbReference>
<evidence type="ECO:0000256" key="4">
    <source>
        <dbReference type="ARBA" id="ARBA00022568"/>
    </source>
</evidence>
<evidence type="ECO:0000259" key="13">
    <source>
        <dbReference type="SMART" id="SM00237"/>
    </source>
</evidence>
<feature type="transmembrane region" description="Helical" evidence="12">
    <location>
        <begin position="765"/>
        <end position="788"/>
    </location>
</feature>
<dbReference type="SMART" id="SM00237">
    <property type="entry name" value="Calx_beta"/>
    <property type="match status" value="2"/>
</dbReference>
<dbReference type="InterPro" id="IPR044880">
    <property type="entry name" value="NCX_ion-bd_dom_sf"/>
</dbReference>
<evidence type="ECO:0000256" key="10">
    <source>
        <dbReference type="ARBA" id="ARBA00023065"/>
    </source>
</evidence>
<feature type="transmembrane region" description="Helical" evidence="12">
    <location>
        <begin position="129"/>
        <end position="149"/>
    </location>
</feature>
<dbReference type="Pfam" id="PF03160">
    <property type="entry name" value="Calx-beta"/>
    <property type="match status" value="2"/>
</dbReference>
<feature type="transmembrane region" description="Helical" evidence="12">
    <location>
        <begin position="34"/>
        <end position="52"/>
    </location>
</feature>
<evidence type="ECO:0000256" key="7">
    <source>
        <dbReference type="ARBA" id="ARBA00022737"/>
    </source>
</evidence>
<accession>A0A6F9DTK6</accession>
<keyword evidence="4" id="KW-0109">Calcium transport</keyword>
<name>A0A6F9DTK6_9ASCI</name>
<sequence>MSLNGTCLNATFKCNSGLILPLVNESIWSIEFRAILYLVGLLWSFMAVAIIADTFMCAIEVITSKTTEVKVARPDKEEGFEIVQVRVWNDTVANLTLMALGSSAPEILLSIIEIVSNNFHAGALGPGTIVGSASFNLMVIIAVCVVGIPDGEFRKVKRMKVFGITAFFSVFAYGWLYFVLLGTSKNKIELWEAVITFAFFPLLVMLAFLADKDYCGKKKVKDDRLEIELGNATEDTALMKQPTTEDERMKDVVSAFMKTLDKPEKLSEDDASNIAALQLQDETPHSRAWYRVKASRDLFAGQRIQPRLNENLQKVLRSGSTSQLADIAHENGTAVTGPQRVEVDQILSTIRLTTAIEFDAVSSSVMENCGTVKLIVVRHGDLSKDATVSYETIDGTANAGEDYIASSGVLTFKPKESRQTIEIEIIDDNVWEPDETFFVKLSLPDGDVNANDDSDYVSLGRKVINQITIINDDEPGTVEFTKPSFLVKESVGTSYIPIQRTNGADGVVEVEWKSTDLTAKEGKDFTGRSGKVTFEHGEDEKNIELPIINYRKTKKDENFQLTLLSASGGASLGHTQKTIVTIVGDDEFDGLVRRIVAKTHLKLSKMKLGSQSWADQFTQAMNVNGGDVENATAGDYVMHFMTFGFKVIFACLPPASIWGGWACFCAALVALIGLTAIISDLASIFGCLINLEPTINAITIVALGTSLPDLFASKTAALQEKYADNSIGNVTGSNSVNVFLGLGLPWLIAAIYWKVKTGGDFDVPAGQIGFSVALYSISAIICICTLVARRHLKIFGNTELGGPVGPKYATGAFFVLMWVLYILLSSLQATGTIAGF</sequence>
<dbReference type="EMBL" id="LR790481">
    <property type="protein sequence ID" value="CAB3266343.1"/>
    <property type="molecule type" value="mRNA"/>
</dbReference>
<evidence type="ECO:0000313" key="14">
    <source>
        <dbReference type="EMBL" id="CAB3266343.1"/>
    </source>
</evidence>
<keyword evidence="8" id="KW-0106">Calcium</keyword>
<dbReference type="Gene3D" id="1.20.1420.30">
    <property type="entry name" value="NCX, central ion-binding region"/>
    <property type="match status" value="2"/>
</dbReference>
<dbReference type="InterPro" id="IPR038081">
    <property type="entry name" value="CalX-like_sf"/>
</dbReference>
<keyword evidence="10" id="KW-0406">Ion transport</keyword>
<feature type="domain" description="Calx-beta" evidence="13">
    <location>
        <begin position="342"/>
        <end position="442"/>
    </location>
</feature>
<evidence type="ECO:0000256" key="1">
    <source>
        <dbReference type="ARBA" id="ARBA00004127"/>
    </source>
</evidence>
<dbReference type="PANTHER" id="PTHR11878:SF76">
    <property type="entry name" value="CALX-BETA DOMAIN-CONTAINING PROTEIN"/>
    <property type="match status" value="1"/>
</dbReference>
<dbReference type="GO" id="GO:0098794">
    <property type="term" value="C:postsynapse"/>
    <property type="evidence" value="ECO:0007669"/>
    <property type="project" value="TreeGrafter"/>
</dbReference>
<dbReference type="PANTHER" id="PTHR11878">
    <property type="entry name" value="SODIUM/CALCIUM EXCHANGER"/>
    <property type="match status" value="1"/>
</dbReference>
<feature type="transmembrane region" description="Helical" evidence="12">
    <location>
        <begin position="734"/>
        <end position="753"/>
    </location>
</feature>
<gene>
    <name evidence="14" type="primary">Slc8a2</name>
</gene>
<dbReference type="AlphaFoldDB" id="A0A6F9DTK6"/>
<feature type="transmembrane region" description="Helical" evidence="12">
    <location>
        <begin position="161"/>
        <end position="178"/>
    </location>
</feature>
<feature type="domain" description="Calx-beta" evidence="13">
    <location>
        <begin position="465"/>
        <end position="564"/>
    </location>
</feature>
<dbReference type="GO" id="GO:0030424">
    <property type="term" value="C:axon"/>
    <property type="evidence" value="ECO:0007669"/>
    <property type="project" value="TreeGrafter"/>
</dbReference>
<evidence type="ECO:0000256" key="3">
    <source>
        <dbReference type="ARBA" id="ARBA00022449"/>
    </source>
</evidence>
<evidence type="ECO:0000256" key="5">
    <source>
        <dbReference type="ARBA" id="ARBA00022692"/>
    </source>
</evidence>
<reference evidence="14" key="1">
    <citation type="submission" date="2020-04" db="EMBL/GenBank/DDBJ databases">
        <authorList>
            <person name="Neveu A P."/>
        </authorList>
    </citation>
    <scope>NUCLEOTIDE SEQUENCE</scope>
    <source>
        <tissue evidence="14">Whole embryo</tissue>
    </source>
</reference>
<dbReference type="InterPro" id="IPR003644">
    <property type="entry name" value="Calx_beta"/>
</dbReference>
<evidence type="ECO:0000256" key="9">
    <source>
        <dbReference type="ARBA" id="ARBA00022989"/>
    </source>
</evidence>
<organism evidence="14">
    <name type="scientific">Phallusia mammillata</name>
    <dbReference type="NCBI Taxonomy" id="59560"/>
    <lineage>
        <taxon>Eukaryota</taxon>
        <taxon>Metazoa</taxon>
        <taxon>Chordata</taxon>
        <taxon>Tunicata</taxon>
        <taxon>Ascidiacea</taxon>
        <taxon>Phlebobranchia</taxon>
        <taxon>Ascidiidae</taxon>
        <taxon>Phallusia</taxon>
    </lineage>
</organism>
<dbReference type="GO" id="GO:0005432">
    <property type="term" value="F:calcium:sodium antiporter activity"/>
    <property type="evidence" value="ECO:0007669"/>
    <property type="project" value="TreeGrafter"/>
</dbReference>
<comment type="subcellular location">
    <subcellularLocation>
        <location evidence="1">Endomembrane system</location>
        <topology evidence="1">Multi-pass membrane protein</topology>
    </subcellularLocation>
</comment>
<keyword evidence="11 12" id="KW-0472">Membrane</keyword>
<dbReference type="GO" id="GO:0012505">
    <property type="term" value="C:endomembrane system"/>
    <property type="evidence" value="ECO:0007669"/>
    <property type="project" value="UniProtKB-SubCell"/>
</dbReference>
<dbReference type="GO" id="GO:0042383">
    <property type="term" value="C:sarcolemma"/>
    <property type="evidence" value="ECO:0007669"/>
    <property type="project" value="TreeGrafter"/>
</dbReference>
<dbReference type="Gene3D" id="2.60.40.2030">
    <property type="match status" value="2"/>
</dbReference>
<protein>
    <submittedName>
        <fullName evidence="14">Sodium/calcium exchanger 2-like</fullName>
    </submittedName>
</protein>
<proteinExistence type="evidence at transcript level"/>
<dbReference type="InterPro" id="IPR004837">
    <property type="entry name" value="NaCa_Exmemb"/>
</dbReference>
<keyword evidence="7" id="KW-0677">Repeat</keyword>
<keyword evidence="6" id="KW-0732">Signal</keyword>
<keyword evidence="3" id="KW-0050">Antiport</keyword>
<evidence type="ECO:0000256" key="6">
    <source>
        <dbReference type="ARBA" id="ARBA00022729"/>
    </source>
</evidence>
<evidence type="ECO:0000256" key="11">
    <source>
        <dbReference type="ARBA" id="ARBA00023136"/>
    </source>
</evidence>
<feature type="transmembrane region" description="Helical" evidence="12">
    <location>
        <begin position="808"/>
        <end position="827"/>
    </location>
</feature>
<keyword evidence="9 12" id="KW-1133">Transmembrane helix</keyword>
<feature type="transmembrane region" description="Helical" evidence="12">
    <location>
        <begin position="647"/>
        <end position="674"/>
    </location>
</feature>